<feature type="transmembrane region" description="Helical" evidence="1">
    <location>
        <begin position="61"/>
        <end position="84"/>
    </location>
</feature>
<dbReference type="RefSeq" id="WP_072359266.1">
    <property type="nucleotide sequence ID" value="NZ_CBHWAX010000012.1"/>
</dbReference>
<dbReference type="PANTHER" id="PTHR37305:SF1">
    <property type="entry name" value="MEMBRANE PROTEIN"/>
    <property type="match status" value="1"/>
</dbReference>
<reference evidence="3 5" key="2">
    <citation type="submission" date="2023-11" db="EMBL/GenBank/DDBJ databases">
        <title>MicrobeMod: A computational toolkit for identifying prokaryotic methylation and restriction-modification with nanopore sequencing.</title>
        <authorList>
            <person name="Crits-Christoph A."/>
            <person name="Kang S.C."/>
            <person name="Lee H."/>
            <person name="Ostrov N."/>
        </authorList>
    </citation>
    <scope>NUCLEOTIDE SEQUENCE [LARGE SCALE GENOMIC DNA]</scope>
    <source>
        <strain evidence="3 5">ATCC 23090</strain>
    </source>
</reference>
<protein>
    <submittedName>
        <fullName evidence="3">ABC transporter permease</fullName>
    </submittedName>
</protein>
<feature type="transmembrane region" description="Helical" evidence="1">
    <location>
        <begin position="148"/>
        <end position="170"/>
    </location>
</feature>
<dbReference type="Pfam" id="PF12730">
    <property type="entry name" value="ABC2_membrane_4"/>
    <property type="match status" value="1"/>
</dbReference>
<keyword evidence="1" id="KW-1133">Transmembrane helix</keyword>
<evidence type="ECO:0000313" key="2">
    <source>
        <dbReference type="EMBL" id="SFW46045.1"/>
    </source>
</evidence>
<proteinExistence type="predicted"/>
<dbReference type="OrthoDB" id="1452202at2"/>
<dbReference type="Proteomes" id="UP001326715">
    <property type="component" value="Chromosome"/>
</dbReference>
<keyword evidence="1" id="KW-0472">Membrane</keyword>
<keyword evidence="1" id="KW-0812">Transmembrane</keyword>
<dbReference type="EMBL" id="CP140154">
    <property type="protein sequence ID" value="WQG88553.1"/>
    <property type="molecule type" value="Genomic_DNA"/>
</dbReference>
<evidence type="ECO:0000313" key="4">
    <source>
        <dbReference type="Proteomes" id="UP000183788"/>
    </source>
</evidence>
<accession>A0A1K1PF07</accession>
<organism evidence="2 4">
    <name type="scientific">Chitinophaga sancti</name>
    <dbReference type="NCBI Taxonomy" id="1004"/>
    <lineage>
        <taxon>Bacteria</taxon>
        <taxon>Pseudomonadati</taxon>
        <taxon>Bacteroidota</taxon>
        <taxon>Chitinophagia</taxon>
        <taxon>Chitinophagales</taxon>
        <taxon>Chitinophagaceae</taxon>
        <taxon>Chitinophaga</taxon>
    </lineage>
</organism>
<evidence type="ECO:0000313" key="5">
    <source>
        <dbReference type="Proteomes" id="UP001326715"/>
    </source>
</evidence>
<name>A0A1K1PF07_9BACT</name>
<dbReference type="STRING" id="1004.SAMN05661012_01889"/>
<keyword evidence="5" id="KW-1185">Reference proteome</keyword>
<sequence>MLNIIRIEWLKVKNYRTFWILLILAIIVIPASNTVVADVVRRIPKQATDILGRNFYDFPVAWQTVANVNSFTSIIFGLLLVTLVTNEFSYKTHRQLVIDGWERLDLVLSKIFWVVALALLALLISFITAIVFGTIYSTTPFSFEGVQFLFFYFLQVLVSLSLALMLGMFIKRSGLATVIYLGYAMFFEQLLTVGLKHSVGAIGGLLPLQAGDELLPFPVVDKVLPSSTDFGHGVYEITIILYIALFIGITCRRMMKVDY</sequence>
<feature type="transmembrane region" description="Helical" evidence="1">
    <location>
        <begin position="230"/>
        <end position="251"/>
    </location>
</feature>
<dbReference type="Proteomes" id="UP000183788">
    <property type="component" value="Unassembled WGS sequence"/>
</dbReference>
<evidence type="ECO:0000313" key="3">
    <source>
        <dbReference type="EMBL" id="WQG88553.1"/>
    </source>
</evidence>
<evidence type="ECO:0000256" key="1">
    <source>
        <dbReference type="SAM" id="Phobius"/>
    </source>
</evidence>
<dbReference type="PANTHER" id="PTHR37305">
    <property type="entry name" value="INTEGRAL MEMBRANE PROTEIN-RELATED"/>
    <property type="match status" value="1"/>
</dbReference>
<dbReference type="AlphaFoldDB" id="A0A1K1PF07"/>
<reference evidence="2 4" key="1">
    <citation type="submission" date="2016-11" db="EMBL/GenBank/DDBJ databases">
        <authorList>
            <person name="Jaros S."/>
            <person name="Januszkiewicz K."/>
            <person name="Wedrychowicz H."/>
        </authorList>
    </citation>
    <scope>NUCLEOTIDE SEQUENCE [LARGE SCALE GENOMIC DNA]</scope>
    <source>
        <strain evidence="2 4">DSM 784</strain>
    </source>
</reference>
<feature type="transmembrane region" description="Helical" evidence="1">
    <location>
        <begin position="111"/>
        <end position="136"/>
    </location>
</feature>
<dbReference type="EMBL" id="FPIZ01000005">
    <property type="protein sequence ID" value="SFW46045.1"/>
    <property type="molecule type" value="Genomic_DNA"/>
</dbReference>
<gene>
    <name evidence="2" type="ORF">SAMN05661012_01889</name>
    <name evidence="3" type="ORF">SR876_26880</name>
</gene>